<reference evidence="2 3" key="1">
    <citation type="submission" date="2019-06" db="EMBL/GenBank/DDBJ databases">
        <title>Genomic Encyclopedia of Type Strains, Phase IV (KMG-V): Genome sequencing to study the core and pangenomes of soil and plant-associated prokaryotes.</title>
        <authorList>
            <person name="Whitman W."/>
        </authorList>
    </citation>
    <scope>NUCLEOTIDE SEQUENCE [LARGE SCALE GENOMIC DNA]</scope>
    <source>
        <strain evidence="2 3">BR 11622</strain>
    </source>
</reference>
<keyword evidence="3" id="KW-1185">Reference proteome</keyword>
<feature type="region of interest" description="Disordered" evidence="1">
    <location>
        <begin position="603"/>
        <end position="632"/>
    </location>
</feature>
<dbReference type="Proteomes" id="UP000315751">
    <property type="component" value="Unassembled WGS sequence"/>
</dbReference>
<feature type="compositionally biased region" description="Basic and acidic residues" evidence="1">
    <location>
        <begin position="395"/>
        <end position="404"/>
    </location>
</feature>
<proteinExistence type="predicted"/>
<organism evidence="2 3">
    <name type="scientific">Nitrospirillum amazonense</name>
    <dbReference type="NCBI Taxonomy" id="28077"/>
    <lineage>
        <taxon>Bacteria</taxon>
        <taxon>Pseudomonadati</taxon>
        <taxon>Pseudomonadota</taxon>
        <taxon>Alphaproteobacteria</taxon>
        <taxon>Rhodospirillales</taxon>
        <taxon>Azospirillaceae</taxon>
        <taxon>Nitrospirillum</taxon>
    </lineage>
</organism>
<evidence type="ECO:0008006" key="4">
    <source>
        <dbReference type="Google" id="ProtNLM"/>
    </source>
</evidence>
<comment type="caution">
    <text evidence="2">The sequence shown here is derived from an EMBL/GenBank/DDBJ whole genome shotgun (WGS) entry which is preliminary data.</text>
</comment>
<sequence>MGEVKPNPIDPFDPLIEAWFERTTSESNRLHFVPRDIPASWCVWSPLGSLWRGKYRIAEIAEDRYKPRSLLVRIGDDTVSEFHGNEFDFDGYQKAIGATEELTEMLVPPRALRVWNSLRPSLRFLAVKVGTDPAGLIIPTYALAQFYLCTSPDMGQRAFNGDFVQNEGEMLDRSRTHWLAEPGHFQIAPLKGVDVTDCPSMARFAAGADHGPERRAYRRPFQSLQVANHNRKLGRTTASTISAQFPFVGWTELRVWGTPFIVDLPNGVRKQRLLALQIQRCSGAFPYTDLRILIDATARAEKDANLPCIPIKRAPQPAEIQMTHEVPFDRDKQAYEVKLPSLAGRFTFLDKLKPEVITVVQDNPAQATASLVDSGSAKPGDVVQGNSGQLGAEGTDAHRVHASHDEDEANAAAAPDHQRTPCMSASGQTFDLLIDELQVEPLVAQAESLVVGDWGVGFTEFRPYGLVPPLPRDPPNATWHLYNAKRSRLLFCAEVVMRSGQTAYIMDIEPRERETKSTAMVLIHLPDGQRIESAYLADVARVARKFNRLWSSDTVVEKIQDAMDALVGPLPVFTSFAHNLTTASNYRERVIATLVDVWQMERGPVHPETGTPTPPTGNSAPGEPKDQGSAAS</sequence>
<evidence type="ECO:0000313" key="2">
    <source>
        <dbReference type="EMBL" id="TWB38011.1"/>
    </source>
</evidence>
<evidence type="ECO:0000256" key="1">
    <source>
        <dbReference type="SAM" id="MobiDB-lite"/>
    </source>
</evidence>
<accession>A0A560GW28</accession>
<dbReference type="EMBL" id="VITR01000013">
    <property type="protein sequence ID" value="TWB38011.1"/>
    <property type="molecule type" value="Genomic_DNA"/>
</dbReference>
<protein>
    <recommendedName>
        <fullName evidence="4">TnsE C-terminal domain-containing protein</fullName>
    </recommendedName>
</protein>
<gene>
    <name evidence="2" type="ORF">FBZ90_1132</name>
</gene>
<feature type="region of interest" description="Disordered" evidence="1">
    <location>
        <begin position="371"/>
        <end position="421"/>
    </location>
</feature>
<feature type="compositionally biased region" description="Low complexity" evidence="1">
    <location>
        <begin position="606"/>
        <end position="622"/>
    </location>
</feature>
<dbReference type="AlphaFoldDB" id="A0A560GW28"/>
<evidence type="ECO:0000313" key="3">
    <source>
        <dbReference type="Proteomes" id="UP000315751"/>
    </source>
</evidence>
<name>A0A560GW28_9PROT</name>